<organism evidence="9 10">
    <name type="scientific">Coptis chinensis</name>
    <dbReference type="NCBI Taxonomy" id="261450"/>
    <lineage>
        <taxon>Eukaryota</taxon>
        <taxon>Viridiplantae</taxon>
        <taxon>Streptophyta</taxon>
        <taxon>Embryophyta</taxon>
        <taxon>Tracheophyta</taxon>
        <taxon>Spermatophyta</taxon>
        <taxon>Magnoliopsida</taxon>
        <taxon>Ranunculales</taxon>
        <taxon>Ranunculaceae</taxon>
        <taxon>Coptidoideae</taxon>
        <taxon>Coptis</taxon>
    </lineage>
</organism>
<evidence type="ECO:0000256" key="2">
    <source>
        <dbReference type="ARBA" id="ARBA00005799"/>
    </source>
</evidence>
<evidence type="ECO:0000256" key="3">
    <source>
        <dbReference type="ARBA" id="ARBA00012825"/>
    </source>
</evidence>
<dbReference type="GO" id="GO:0016851">
    <property type="term" value="F:magnesium chelatase activity"/>
    <property type="evidence" value="ECO:0007669"/>
    <property type="project" value="UniProtKB-EC"/>
</dbReference>
<comment type="pathway">
    <text evidence="1">Porphyrin-containing compound metabolism; chlorophyll biosynthesis.</text>
</comment>
<evidence type="ECO:0000259" key="7">
    <source>
        <dbReference type="Pfam" id="PF01078"/>
    </source>
</evidence>
<dbReference type="AlphaFoldDB" id="A0A835HD76"/>
<dbReference type="InterPro" id="IPR027417">
    <property type="entry name" value="P-loop_NTPase"/>
</dbReference>
<evidence type="ECO:0000313" key="9">
    <source>
        <dbReference type="EMBL" id="KAF9596187.1"/>
    </source>
</evidence>
<dbReference type="GO" id="GO:0005524">
    <property type="term" value="F:ATP binding"/>
    <property type="evidence" value="ECO:0007669"/>
    <property type="project" value="UniProtKB-KW"/>
</dbReference>
<keyword evidence="4" id="KW-0547">Nucleotide-binding</keyword>
<dbReference type="Pfam" id="PF01078">
    <property type="entry name" value="Mg_chelatase"/>
    <property type="match status" value="1"/>
</dbReference>
<dbReference type="EC" id="6.6.1.1" evidence="3"/>
<proteinExistence type="inferred from homology"/>
<evidence type="ECO:0000256" key="1">
    <source>
        <dbReference type="ARBA" id="ARBA00005173"/>
    </source>
</evidence>
<dbReference type="UniPathway" id="UPA00668"/>
<evidence type="ECO:0000259" key="8">
    <source>
        <dbReference type="Pfam" id="PF17863"/>
    </source>
</evidence>
<feature type="domain" description="Magnesium chelatase ChlI-like catalytic" evidence="7">
    <location>
        <begin position="80"/>
        <end position="147"/>
    </location>
</feature>
<sequence length="505" mass="56459">MARGRHVVLPPIEVVVGSFSNADPTCPQEWEDGLSEKLEYDAAGNMKTTIVRSPFVPILLAVTEDRLIGSVDVEESVKTGTTVFQPGLLAEAHRGVLYVDEINLLNEGISNLLLNVLSEGVNTVEREGISFQHPCKPLLIATYNPEEGSVREHLLDRIAINLSADLPMSFDERVAAVGIATKFQECSNEVFKMVGEETDLARTQIILAREYLKDVSVSREQLKYLVMEALRGGCEGHRAYLYAARVAKCLAALGGCEKVNVDDLKKAVNIKMQMMNLAFFFFIHPTTQMSTCIELVILPRSMINENPQEQQNQPPPPPPPQNQDSAEDQKEDDQSEEEDQEDNENEENEQQQGQIPEEFIFDAEGGLVDEKLLFLAQQAQKRKGKAGRAKNVIFSEDRGRYIKPMLPKGPVKRLAVDATLRAAAPYQKLRREKDTQKIKRVYVEKSDMRAKRMALKAGALVIFVVDASGSMALNRMQNAKVAALQLLTESYTSRDQVNSNYQYDQ</sequence>
<dbReference type="PANTHER" id="PTHR43473">
    <property type="entry name" value="MAGNESIUM-CHELATASE SUBUNIT CHLD, CHLOROPLASTIC"/>
    <property type="match status" value="1"/>
</dbReference>
<name>A0A835HD76_9MAGN</name>
<comment type="similarity">
    <text evidence="2">Belongs to the Mg-chelatase subunits D/I family.</text>
</comment>
<comment type="caution">
    <text evidence="9">The sequence shown here is derived from an EMBL/GenBank/DDBJ whole genome shotgun (WGS) entry which is preliminary data.</text>
</comment>
<accession>A0A835HD76</accession>
<feature type="compositionally biased region" description="Acidic residues" evidence="6">
    <location>
        <begin position="325"/>
        <end position="349"/>
    </location>
</feature>
<evidence type="ECO:0000256" key="5">
    <source>
        <dbReference type="ARBA" id="ARBA00022840"/>
    </source>
</evidence>
<dbReference type="SUPFAM" id="SSF52540">
    <property type="entry name" value="P-loop containing nucleoside triphosphate hydrolases"/>
    <property type="match status" value="1"/>
</dbReference>
<protein>
    <recommendedName>
        <fullName evidence="3">magnesium chelatase</fullName>
        <ecNumber evidence="3">6.6.1.1</ecNumber>
    </recommendedName>
</protein>
<keyword evidence="5" id="KW-0067">ATP-binding</keyword>
<dbReference type="CDD" id="cd00009">
    <property type="entry name" value="AAA"/>
    <property type="match status" value="1"/>
</dbReference>
<dbReference type="Gene3D" id="3.40.50.300">
    <property type="entry name" value="P-loop containing nucleotide triphosphate hydrolases"/>
    <property type="match status" value="1"/>
</dbReference>
<dbReference type="OrthoDB" id="299997at2759"/>
<dbReference type="PANTHER" id="PTHR43473:SF2">
    <property type="entry name" value="MAGNESIUM-CHELATASE SUBUNIT CHLD, CHLOROPLASTIC"/>
    <property type="match status" value="1"/>
</dbReference>
<feature type="region of interest" description="Disordered" evidence="6">
    <location>
        <begin position="306"/>
        <end position="355"/>
    </location>
</feature>
<reference evidence="9 10" key="1">
    <citation type="submission" date="2020-10" db="EMBL/GenBank/DDBJ databases">
        <title>The Coptis chinensis genome and diversification of protoberbering-type alkaloids.</title>
        <authorList>
            <person name="Wang B."/>
            <person name="Shu S."/>
            <person name="Song C."/>
            <person name="Liu Y."/>
        </authorList>
    </citation>
    <scope>NUCLEOTIDE SEQUENCE [LARGE SCALE GENOMIC DNA]</scope>
    <source>
        <strain evidence="9">HL-2020</strain>
        <tissue evidence="9">Leaf</tissue>
    </source>
</reference>
<feature type="domain" description="ChlI/MoxR AAA lid" evidence="8">
    <location>
        <begin position="225"/>
        <end position="268"/>
    </location>
</feature>
<evidence type="ECO:0000313" key="10">
    <source>
        <dbReference type="Proteomes" id="UP000631114"/>
    </source>
</evidence>
<dbReference type="Proteomes" id="UP000631114">
    <property type="component" value="Unassembled WGS sequence"/>
</dbReference>
<dbReference type="GO" id="GO:0015995">
    <property type="term" value="P:chlorophyll biosynthetic process"/>
    <property type="evidence" value="ECO:0007669"/>
    <property type="project" value="UniProtKB-UniPathway"/>
</dbReference>
<evidence type="ECO:0000256" key="6">
    <source>
        <dbReference type="SAM" id="MobiDB-lite"/>
    </source>
</evidence>
<dbReference type="Pfam" id="PF17863">
    <property type="entry name" value="AAA_lid_2"/>
    <property type="match status" value="1"/>
</dbReference>
<dbReference type="InterPro" id="IPR000523">
    <property type="entry name" value="Mg_chelatse_chII-like_cat_dom"/>
</dbReference>
<dbReference type="InterPro" id="IPR041628">
    <property type="entry name" value="ChlI/MoxR_AAA_lid"/>
</dbReference>
<keyword evidence="10" id="KW-1185">Reference proteome</keyword>
<gene>
    <name evidence="9" type="ORF">IFM89_007505</name>
</gene>
<dbReference type="Gene3D" id="1.10.8.80">
    <property type="entry name" value="Magnesium chelatase subunit I, C-Terminal domain"/>
    <property type="match status" value="1"/>
</dbReference>
<evidence type="ECO:0000256" key="4">
    <source>
        <dbReference type="ARBA" id="ARBA00022741"/>
    </source>
</evidence>
<dbReference type="EMBL" id="JADFTS010000007">
    <property type="protein sequence ID" value="KAF9596187.1"/>
    <property type="molecule type" value="Genomic_DNA"/>
</dbReference>